<evidence type="ECO:0000313" key="1">
    <source>
        <dbReference type="EMBL" id="MBB4099546.1"/>
    </source>
</evidence>
<organism evidence="1 2">
    <name type="scientific">Sphingomonas kyeonggiensis</name>
    <dbReference type="NCBI Taxonomy" id="1268553"/>
    <lineage>
        <taxon>Bacteria</taxon>
        <taxon>Pseudomonadati</taxon>
        <taxon>Pseudomonadota</taxon>
        <taxon>Alphaproteobacteria</taxon>
        <taxon>Sphingomonadales</taxon>
        <taxon>Sphingomonadaceae</taxon>
        <taxon>Sphingomonas</taxon>
    </lineage>
</organism>
<accession>A0A7W6NYA5</accession>
<comment type="caution">
    <text evidence="1">The sequence shown here is derived from an EMBL/GenBank/DDBJ whole genome shotgun (WGS) entry which is preliminary data.</text>
</comment>
<keyword evidence="2" id="KW-1185">Reference proteome</keyword>
<dbReference type="Pfam" id="PF02620">
    <property type="entry name" value="YceD"/>
    <property type="match status" value="1"/>
</dbReference>
<dbReference type="EMBL" id="JACIEH010000003">
    <property type="protein sequence ID" value="MBB4099546.1"/>
    <property type="molecule type" value="Genomic_DNA"/>
</dbReference>
<reference evidence="1 2" key="1">
    <citation type="submission" date="2020-08" db="EMBL/GenBank/DDBJ databases">
        <title>Genomic Encyclopedia of Type Strains, Phase IV (KMG-IV): sequencing the most valuable type-strain genomes for metagenomic binning, comparative biology and taxonomic classification.</title>
        <authorList>
            <person name="Goeker M."/>
        </authorList>
    </citation>
    <scope>NUCLEOTIDE SEQUENCE [LARGE SCALE GENOMIC DNA]</scope>
    <source>
        <strain evidence="1 2">DSM 101806</strain>
    </source>
</reference>
<evidence type="ECO:0000313" key="2">
    <source>
        <dbReference type="Proteomes" id="UP000557392"/>
    </source>
</evidence>
<sequence>MIQNEFNRPQRLDTIGAGESQIQVQAEPAERIALAERFGLKSIGNLTADYRIRRDAQGIIATGHLSAKVVQACVITDDPVPARIEEDFAIRFLPESEGEDSDDETELSEDECDIVFYSGGAIDLGEAAAETLALALDPYPRSPAAEAALRDAGVISEDEAKRLAEESGPFGGLAGLRDKLGKG</sequence>
<dbReference type="InterPro" id="IPR003772">
    <property type="entry name" value="YceD"/>
</dbReference>
<dbReference type="RefSeq" id="WP_183998937.1">
    <property type="nucleotide sequence ID" value="NZ_JACIEH010000003.1"/>
</dbReference>
<dbReference type="AlphaFoldDB" id="A0A7W6NYA5"/>
<protein>
    <submittedName>
        <fullName evidence="1">Uncharacterized metal-binding protein YceD (DUF177 family)</fullName>
    </submittedName>
</protein>
<dbReference type="Proteomes" id="UP000557392">
    <property type="component" value="Unassembled WGS sequence"/>
</dbReference>
<name>A0A7W6NYA5_9SPHN</name>
<proteinExistence type="predicted"/>
<gene>
    <name evidence="1" type="ORF">GGR46_003118</name>
</gene>